<dbReference type="PANTHER" id="PTHR13693:SF3">
    <property type="entry name" value="LD36009P"/>
    <property type="match status" value="1"/>
</dbReference>
<reference evidence="6 7" key="1">
    <citation type="submission" date="2023-10" db="EMBL/GenBank/DDBJ databases">
        <title>Sorlinia euscelidii gen. nov., sp. nov., an acetic acid bacteria isolated from the gut of Euscelidius variegatus emitter.</title>
        <authorList>
            <person name="Michoud G."/>
            <person name="Marasco R."/>
            <person name="Seferji K."/>
            <person name="Gonella E."/>
            <person name="Garuglieri E."/>
            <person name="Alma A."/>
            <person name="Mapelli F."/>
            <person name="Borin S."/>
            <person name="Daffonchio D."/>
            <person name="Crotti E."/>
        </authorList>
    </citation>
    <scope>NUCLEOTIDE SEQUENCE [LARGE SCALE GENOMIC DNA]</scope>
    <source>
        <strain evidence="6 7">EV16P</strain>
    </source>
</reference>
<keyword evidence="3 4" id="KW-0663">Pyridoxal phosphate</keyword>
<evidence type="ECO:0000313" key="7">
    <source>
        <dbReference type="Proteomes" id="UP001312908"/>
    </source>
</evidence>
<evidence type="ECO:0000256" key="1">
    <source>
        <dbReference type="ARBA" id="ARBA00001933"/>
    </source>
</evidence>
<gene>
    <name evidence="6" type="ORF">DOFOFD_10845</name>
</gene>
<dbReference type="RefSeq" id="WP_394820306.1">
    <property type="nucleotide sequence ID" value="NZ_JAWJZY010000005.1"/>
</dbReference>
<dbReference type="InterPro" id="IPR050087">
    <property type="entry name" value="AON_synthase_class-II"/>
</dbReference>
<dbReference type="InterPro" id="IPR015421">
    <property type="entry name" value="PyrdxlP-dep_Trfase_major"/>
</dbReference>
<organism evidence="6 7">
    <name type="scientific">Sorlinia euscelidii</name>
    <dbReference type="NCBI Taxonomy" id="3081148"/>
    <lineage>
        <taxon>Bacteria</taxon>
        <taxon>Pseudomonadati</taxon>
        <taxon>Pseudomonadota</taxon>
        <taxon>Alphaproteobacteria</taxon>
        <taxon>Acetobacterales</taxon>
        <taxon>Acetobacteraceae</taxon>
        <taxon>Sorlinia</taxon>
    </lineage>
</organism>
<evidence type="ECO:0000313" key="6">
    <source>
        <dbReference type="EMBL" id="MEE8659503.1"/>
    </source>
</evidence>
<evidence type="ECO:0000256" key="3">
    <source>
        <dbReference type="ARBA" id="ARBA00022898"/>
    </source>
</evidence>
<proteinExistence type="inferred from homology"/>
<sequence length="400" mass="42758">MTDIFAKFEGLSRAASHLMSVAPRNPFDVVIERPLSATIGLIEGRETLLFGTNNYLGLSQCPEAISAAVKTLKEEGVGTTGSRIANGTYGLHRQLEKKLAAFFRRRHCIIFSTGYQANLGCISALAGKDDILFIDADSHASIYDGSRLGNAQVIRFRHNDPADLDKRLNRVKDHPGAKLIVIEGVYSMTGNVAPVRAFAEVKKKHGAWLLVDEAHSFGVLGENGRGVAEQDGCEEDVDFVVGTFSKSLGTIGGYCVSNHDGVEMIRLASRPYMFTASLPPDIIAASAAALEALQAQPHLRAQLTQNAGQLHAGLKKLGLSVSQHVSPVVAVTLPDIPTAAGFWNRLLELGVYVNLSLPPATPDERPLLRCSVMAAHSPAQIDTALASFAKAAQDLGVLTA</sequence>
<keyword evidence="7" id="KW-1185">Reference proteome</keyword>
<comment type="caution">
    <text evidence="6">The sequence shown here is derived from an EMBL/GenBank/DDBJ whole genome shotgun (WGS) entry which is preliminary data.</text>
</comment>
<comment type="similarity">
    <text evidence="4">Belongs to the class-II pyridoxal-phosphate-dependent aminotransferase family.</text>
</comment>
<keyword evidence="2" id="KW-0808">Transferase</keyword>
<dbReference type="PROSITE" id="PS00599">
    <property type="entry name" value="AA_TRANSFER_CLASS_2"/>
    <property type="match status" value="1"/>
</dbReference>
<dbReference type="Proteomes" id="UP001312908">
    <property type="component" value="Unassembled WGS sequence"/>
</dbReference>
<dbReference type="PANTHER" id="PTHR13693">
    <property type="entry name" value="CLASS II AMINOTRANSFERASE/8-AMINO-7-OXONONANOATE SYNTHASE"/>
    <property type="match status" value="1"/>
</dbReference>
<name>A0ABU7U5H5_9PROT</name>
<evidence type="ECO:0000259" key="5">
    <source>
        <dbReference type="Pfam" id="PF00155"/>
    </source>
</evidence>
<feature type="domain" description="Aminotransferase class I/classII large" evidence="5">
    <location>
        <begin position="47"/>
        <end position="387"/>
    </location>
</feature>
<dbReference type="NCBIfam" id="NF047599">
    <property type="entry name" value="SerpalmtaseBetaP"/>
    <property type="match status" value="1"/>
</dbReference>
<dbReference type="Gene3D" id="3.90.1150.10">
    <property type="entry name" value="Aspartate Aminotransferase, domain 1"/>
    <property type="match status" value="1"/>
</dbReference>
<dbReference type="SUPFAM" id="SSF53383">
    <property type="entry name" value="PLP-dependent transferases"/>
    <property type="match status" value="1"/>
</dbReference>
<comment type="cofactor">
    <cofactor evidence="1 4">
        <name>pyridoxal 5'-phosphate</name>
        <dbReference type="ChEBI" id="CHEBI:597326"/>
    </cofactor>
</comment>
<protein>
    <submittedName>
        <fullName evidence="6">Serine palmitoyltransferase</fullName>
    </submittedName>
</protein>
<dbReference type="InterPro" id="IPR015424">
    <property type="entry name" value="PyrdxlP-dep_Trfase"/>
</dbReference>
<dbReference type="InterPro" id="IPR001917">
    <property type="entry name" value="Aminotrans_II_pyridoxalP_BS"/>
</dbReference>
<dbReference type="InterPro" id="IPR004839">
    <property type="entry name" value="Aminotransferase_I/II_large"/>
</dbReference>
<dbReference type="InterPro" id="IPR015422">
    <property type="entry name" value="PyrdxlP-dep_Trfase_small"/>
</dbReference>
<dbReference type="Gene3D" id="3.40.640.10">
    <property type="entry name" value="Type I PLP-dependent aspartate aminotransferase-like (Major domain)"/>
    <property type="match status" value="1"/>
</dbReference>
<dbReference type="EMBL" id="JAWJZY010000005">
    <property type="protein sequence ID" value="MEE8659503.1"/>
    <property type="molecule type" value="Genomic_DNA"/>
</dbReference>
<evidence type="ECO:0000256" key="4">
    <source>
        <dbReference type="RuleBase" id="RU003693"/>
    </source>
</evidence>
<dbReference type="Pfam" id="PF00155">
    <property type="entry name" value="Aminotran_1_2"/>
    <property type="match status" value="1"/>
</dbReference>
<evidence type="ECO:0000256" key="2">
    <source>
        <dbReference type="ARBA" id="ARBA00022679"/>
    </source>
</evidence>
<accession>A0ABU7U5H5</accession>